<dbReference type="GO" id="GO:0046688">
    <property type="term" value="P:response to copper ion"/>
    <property type="evidence" value="ECO:0007669"/>
    <property type="project" value="UniProtKB-UniRule"/>
</dbReference>
<dbReference type="Proteomes" id="UP000030853">
    <property type="component" value="Unassembled WGS sequence"/>
</dbReference>
<keyword evidence="6 7" id="KW-0186">Copper</keyword>
<name>A0A0B1R4F9_9GAMM</name>
<evidence type="ECO:0000256" key="5">
    <source>
        <dbReference type="ARBA" id="ARBA00022764"/>
    </source>
</evidence>
<accession>A0A0B1R4F9</accession>
<gene>
    <name evidence="10" type="ORF">QU24_21370</name>
</gene>
<comment type="function">
    <text evidence="7">Involved in copper resistance.</text>
</comment>
<sequence length="125" mass="13532">MKKTALNPLVALLLASSTLTFSQFALAHAHLKTPVPADKAVVDSSPQNLTLTFTEDVEAAFSGVEVLNAQQQPMPVEKAKLNDKQHDQLIVPISKPLPAGDYQVNWHVLSVDGHKTKGSYAFSVK</sequence>
<evidence type="ECO:0000313" key="10">
    <source>
        <dbReference type="EMBL" id="KHJ66072.1"/>
    </source>
</evidence>
<dbReference type="GO" id="GO:0042597">
    <property type="term" value="C:periplasmic space"/>
    <property type="evidence" value="ECO:0007669"/>
    <property type="project" value="UniProtKB-SubCell"/>
</dbReference>
<dbReference type="GO" id="GO:0005507">
    <property type="term" value="F:copper ion binding"/>
    <property type="evidence" value="ECO:0007669"/>
    <property type="project" value="UniProtKB-UniRule"/>
</dbReference>
<dbReference type="InterPro" id="IPR007348">
    <property type="entry name" value="CopC_dom"/>
</dbReference>
<dbReference type="InterPro" id="IPR014756">
    <property type="entry name" value="Ig_E-set"/>
</dbReference>
<protein>
    <recommendedName>
        <fullName evidence="7">Copper resistance protein C</fullName>
    </recommendedName>
</protein>
<keyword evidence="3 7" id="KW-0479">Metal-binding</keyword>
<comment type="subcellular location">
    <subcellularLocation>
        <location evidence="1 7">Periplasm</location>
    </subcellularLocation>
</comment>
<reference evidence="10 11" key="1">
    <citation type="submission" date="2014-11" db="EMBL/GenBank/DDBJ databases">
        <title>Genome sequencing of Pantoea rodasii ND03.</title>
        <authorList>
            <person name="Muhamad Yunos N.Y."/>
            <person name="Chan K.-G."/>
        </authorList>
    </citation>
    <scope>NUCLEOTIDE SEQUENCE [LARGE SCALE GENOMIC DNA]</scope>
    <source>
        <strain evidence="10 11">ND03</strain>
    </source>
</reference>
<evidence type="ECO:0000256" key="7">
    <source>
        <dbReference type="RuleBase" id="RU369037"/>
    </source>
</evidence>
<feature type="domain" description="CopC" evidence="9">
    <location>
        <begin position="28"/>
        <end position="124"/>
    </location>
</feature>
<feature type="signal peptide" evidence="8">
    <location>
        <begin position="1"/>
        <end position="27"/>
    </location>
</feature>
<dbReference type="NCBIfam" id="NF033814">
    <property type="entry name" value="copper_CopC"/>
    <property type="match status" value="1"/>
</dbReference>
<dbReference type="GO" id="GO:0006825">
    <property type="term" value="P:copper ion transport"/>
    <property type="evidence" value="ECO:0007669"/>
    <property type="project" value="InterPro"/>
</dbReference>
<evidence type="ECO:0000256" key="1">
    <source>
        <dbReference type="ARBA" id="ARBA00004418"/>
    </source>
</evidence>
<dbReference type="EMBL" id="JTJJ01000097">
    <property type="protein sequence ID" value="KHJ66072.1"/>
    <property type="molecule type" value="Genomic_DNA"/>
</dbReference>
<dbReference type="Pfam" id="PF04234">
    <property type="entry name" value="CopC"/>
    <property type="match status" value="1"/>
</dbReference>
<dbReference type="GO" id="GO:0005886">
    <property type="term" value="C:plasma membrane"/>
    <property type="evidence" value="ECO:0007669"/>
    <property type="project" value="TreeGrafter"/>
</dbReference>
<dbReference type="AlphaFoldDB" id="A0A0B1R4F9"/>
<evidence type="ECO:0000259" key="9">
    <source>
        <dbReference type="Pfam" id="PF04234"/>
    </source>
</evidence>
<comment type="similarity">
    <text evidence="2 7">Belongs to the CopC family.</text>
</comment>
<feature type="chain" id="PRO_5002080604" description="Copper resistance protein C" evidence="8">
    <location>
        <begin position="28"/>
        <end position="125"/>
    </location>
</feature>
<proteinExistence type="inferred from homology"/>
<dbReference type="PANTHER" id="PTHR34820">
    <property type="entry name" value="INNER MEMBRANE PROTEIN YEBZ"/>
    <property type="match status" value="1"/>
</dbReference>
<evidence type="ECO:0000256" key="2">
    <source>
        <dbReference type="ARBA" id="ARBA00010509"/>
    </source>
</evidence>
<organism evidence="10 11">
    <name type="scientific">Pantoea rodasii</name>
    <dbReference type="NCBI Taxonomy" id="1076549"/>
    <lineage>
        <taxon>Bacteria</taxon>
        <taxon>Pseudomonadati</taxon>
        <taxon>Pseudomonadota</taxon>
        <taxon>Gammaproteobacteria</taxon>
        <taxon>Enterobacterales</taxon>
        <taxon>Erwiniaceae</taxon>
        <taxon>Pantoea</taxon>
    </lineage>
</organism>
<dbReference type="RefSeq" id="WP_039335493.1">
    <property type="nucleotide sequence ID" value="NZ_JTJJ01000097.1"/>
</dbReference>
<evidence type="ECO:0000256" key="4">
    <source>
        <dbReference type="ARBA" id="ARBA00022729"/>
    </source>
</evidence>
<evidence type="ECO:0000256" key="8">
    <source>
        <dbReference type="SAM" id="SignalP"/>
    </source>
</evidence>
<dbReference type="InterPro" id="IPR014755">
    <property type="entry name" value="Cu-Rt/internalin_Ig-like"/>
</dbReference>
<evidence type="ECO:0000313" key="11">
    <source>
        <dbReference type="Proteomes" id="UP000030853"/>
    </source>
</evidence>
<comment type="caution">
    <text evidence="10">The sequence shown here is derived from an EMBL/GenBank/DDBJ whole genome shotgun (WGS) entry which is preliminary data.</text>
</comment>
<evidence type="ECO:0000256" key="3">
    <source>
        <dbReference type="ARBA" id="ARBA00022723"/>
    </source>
</evidence>
<dbReference type="InterPro" id="IPR047685">
    <property type="entry name" value="CopC-like"/>
</dbReference>
<evidence type="ECO:0000256" key="6">
    <source>
        <dbReference type="ARBA" id="ARBA00023008"/>
    </source>
</evidence>
<keyword evidence="4 7" id="KW-0732">Signal</keyword>
<dbReference type="Gene3D" id="2.60.40.1220">
    <property type="match status" value="1"/>
</dbReference>
<dbReference type="SUPFAM" id="SSF81296">
    <property type="entry name" value="E set domains"/>
    <property type="match status" value="1"/>
</dbReference>
<keyword evidence="5 7" id="KW-0574">Periplasm</keyword>
<dbReference type="InterPro" id="IPR032694">
    <property type="entry name" value="CopC/D"/>
</dbReference>
<dbReference type="PANTHER" id="PTHR34820:SF4">
    <property type="entry name" value="INNER MEMBRANE PROTEIN YEBZ"/>
    <property type="match status" value="1"/>
</dbReference>